<feature type="signal peptide" evidence="1">
    <location>
        <begin position="1"/>
        <end position="33"/>
    </location>
</feature>
<name>A0A1T5KN77_9GAMM</name>
<dbReference type="PROSITE" id="PS51257">
    <property type="entry name" value="PROKAR_LIPOPROTEIN"/>
    <property type="match status" value="1"/>
</dbReference>
<protein>
    <recommendedName>
        <fullName evidence="4">MetA-pathway of phenol degradation</fullName>
    </recommendedName>
</protein>
<dbReference type="AlphaFoldDB" id="A0A1T5KN77"/>
<keyword evidence="1" id="KW-0732">Signal</keyword>
<proteinExistence type="predicted"/>
<evidence type="ECO:0000313" key="3">
    <source>
        <dbReference type="Proteomes" id="UP000190341"/>
    </source>
</evidence>
<gene>
    <name evidence="2" type="ORF">SAMN06296058_1845</name>
</gene>
<keyword evidence="3" id="KW-1185">Reference proteome</keyword>
<reference evidence="2 3" key="1">
    <citation type="submission" date="2017-02" db="EMBL/GenBank/DDBJ databases">
        <authorList>
            <person name="Peterson S.W."/>
        </authorList>
    </citation>
    <scope>NUCLEOTIDE SEQUENCE [LARGE SCALE GENOMIC DNA]</scope>
    <source>
        <strain evidence="2 3">P15</strain>
    </source>
</reference>
<dbReference type="Proteomes" id="UP000190341">
    <property type="component" value="Unassembled WGS sequence"/>
</dbReference>
<evidence type="ECO:0000256" key="1">
    <source>
        <dbReference type="SAM" id="SignalP"/>
    </source>
</evidence>
<sequence length="338" mass="36028">MSHRCLPTCRAGFPPLHLSIAAALVLAASCVTTGECRAEDAATAHELRFTGPLVSSSPPLPTGVWIIEPYLIQTHVTGRYDTDGHYQGAPTLRDDWQVALPIMYGVSDRLTLSLGLNAVQAREESGNWHWATSDSSVSANWLLAQGKGPHTPAVTLVLKQNLPTGEHDLLEQAGLLGATGSGAYTTTVGVYGQAYFLPGRNLRGRLNLTWRLPGADVNVDGRSAYGTEVGFHGSATLDDAIQATGSLEYSINPQWVLATDLVYEKEHGARVRGTGIGSGVERTPIDHRLASSWRLSLAPAVEYNWSDRGGVIVGALVSLRGRNSAAIVSPQVAVNLAF</sequence>
<feature type="chain" id="PRO_5013069576" description="MetA-pathway of phenol degradation" evidence="1">
    <location>
        <begin position="34"/>
        <end position="338"/>
    </location>
</feature>
<organism evidence="2 3">
    <name type="scientific">Pseudoxanthomonas indica</name>
    <dbReference type="NCBI Taxonomy" id="428993"/>
    <lineage>
        <taxon>Bacteria</taxon>
        <taxon>Pseudomonadati</taxon>
        <taxon>Pseudomonadota</taxon>
        <taxon>Gammaproteobacteria</taxon>
        <taxon>Lysobacterales</taxon>
        <taxon>Lysobacteraceae</taxon>
        <taxon>Pseudoxanthomonas</taxon>
    </lineage>
</organism>
<dbReference type="EMBL" id="FUZV01000001">
    <property type="protein sequence ID" value="SKC65081.1"/>
    <property type="molecule type" value="Genomic_DNA"/>
</dbReference>
<dbReference type="STRING" id="428993.SAMN06296058_1845"/>
<evidence type="ECO:0000313" key="2">
    <source>
        <dbReference type="EMBL" id="SKC65081.1"/>
    </source>
</evidence>
<accession>A0A1T5KN77</accession>
<evidence type="ECO:0008006" key="4">
    <source>
        <dbReference type="Google" id="ProtNLM"/>
    </source>
</evidence>